<keyword evidence="2" id="KW-0378">Hydrolase</keyword>
<proteinExistence type="predicted"/>
<feature type="transmembrane region" description="Helical" evidence="1">
    <location>
        <begin position="12"/>
        <end position="29"/>
    </location>
</feature>
<organism evidence="2 3">
    <name type="scientific">Streptomyces armeniacus</name>
    <dbReference type="NCBI Taxonomy" id="83291"/>
    <lineage>
        <taxon>Bacteria</taxon>
        <taxon>Bacillati</taxon>
        <taxon>Actinomycetota</taxon>
        <taxon>Actinomycetes</taxon>
        <taxon>Kitasatosporales</taxon>
        <taxon>Streptomycetaceae</taxon>
        <taxon>Streptomyces</taxon>
    </lineage>
</organism>
<evidence type="ECO:0000256" key="1">
    <source>
        <dbReference type="SAM" id="Phobius"/>
    </source>
</evidence>
<dbReference type="GO" id="GO:0008556">
    <property type="term" value="F:P-type potassium transmembrane transporter activity"/>
    <property type="evidence" value="ECO:0007669"/>
    <property type="project" value="InterPro"/>
</dbReference>
<dbReference type="AlphaFoldDB" id="A0A345XYJ5"/>
<gene>
    <name evidence="2" type="primary">kdpF</name>
    <name evidence="2" type="ORF">DVA86_33285</name>
</gene>
<evidence type="ECO:0000313" key="3">
    <source>
        <dbReference type="Proteomes" id="UP000254425"/>
    </source>
</evidence>
<keyword evidence="3" id="KW-1185">Reference proteome</keyword>
<accession>A0A345XYJ5</accession>
<keyword evidence="1" id="KW-1133">Transmembrane helix</keyword>
<dbReference type="EMBL" id="CP031320">
    <property type="protein sequence ID" value="AXK36711.1"/>
    <property type="molecule type" value="Genomic_DNA"/>
</dbReference>
<dbReference type="NCBIfam" id="TIGR02115">
    <property type="entry name" value="potass_kdpF"/>
    <property type="match status" value="1"/>
</dbReference>
<dbReference type="EC" id="3.6.3.12" evidence="2"/>
<evidence type="ECO:0000313" key="2">
    <source>
        <dbReference type="EMBL" id="AXK36711.1"/>
    </source>
</evidence>
<dbReference type="Pfam" id="PF09604">
    <property type="entry name" value="Potass_KdpF"/>
    <property type="match status" value="1"/>
</dbReference>
<protein>
    <submittedName>
        <fullName evidence="2">K(+)-transporting ATPase subunit F</fullName>
        <ecNumber evidence="2">3.6.3.12</ecNumber>
    </submittedName>
</protein>
<dbReference type="Proteomes" id="UP000254425">
    <property type="component" value="Chromosome"/>
</dbReference>
<dbReference type="GO" id="GO:0016787">
    <property type="term" value="F:hydrolase activity"/>
    <property type="evidence" value="ECO:0007669"/>
    <property type="project" value="UniProtKB-KW"/>
</dbReference>
<name>A0A345XYJ5_9ACTN</name>
<dbReference type="KEGG" id="sarm:DVA86_33285"/>
<sequence>MSAGTAENVVGLVVAGALLVYLVVALLFAERF</sequence>
<dbReference type="RefSeq" id="WP_208883824.1">
    <property type="nucleotide sequence ID" value="NZ_CP031320.1"/>
</dbReference>
<dbReference type="GO" id="GO:0005886">
    <property type="term" value="C:plasma membrane"/>
    <property type="evidence" value="ECO:0007669"/>
    <property type="project" value="InterPro"/>
</dbReference>
<keyword evidence="1" id="KW-0812">Transmembrane</keyword>
<dbReference type="InterPro" id="IPR011726">
    <property type="entry name" value="KdpF"/>
</dbReference>
<reference evidence="2 3" key="1">
    <citation type="submission" date="2018-07" db="EMBL/GenBank/DDBJ databases">
        <title>Draft genome of the type strain Streptomyces armeniacus ATCC 15676.</title>
        <authorList>
            <person name="Labana P."/>
            <person name="Gosse J.T."/>
            <person name="Boddy C.N."/>
        </authorList>
    </citation>
    <scope>NUCLEOTIDE SEQUENCE [LARGE SCALE GENOMIC DNA]</scope>
    <source>
        <strain evidence="2 3">ATCC 15676</strain>
    </source>
</reference>
<keyword evidence="1" id="KW-0472">Membrane</keyword>